<feature type="domain" description="F-box" evidence="2">
    <location>
        <begin position="9"/>
        <end position="49"/>
    </location>
</feature>
<reference evidence="3" key="1">
    <citation type="submission" date="2022-11" db="EMBL/GenBank/DDBJ databases">
        <authorList>
            <person name="Petersen C."/>
        </authorList>
    </citation>
    <scope>NUCLEOTIDE SEQUENCE</scope>
    <source>
        <strain evidence="3">IBT 22155</strain>
    </source>
</reference>
<dbReference type="InterPro" id="IPR001810">
    <property type="entry name" value="F-box_dom"/>
</dbReference>
<dbReference type="GeneID" id="81409799"/>
<dbReference type="EMBL" id="JAPQKL010000008">
    <property type="protein sequence ID" value="KAJ5120497.1"/>
    <property type="molecule type" value="Genomic_DNA"/>
</dbReference>
<dbReference type="Proteomes" id="UP001149079">
    <property type="component" value="Unassembled WGS sequence"/>
</dbReference>
<keyword evidence="4" id="KW-1185">Reference proteome</keyword>
<dbReference type="OrthoDB" id="5422579at2759"/>
<comment type="caution">
    <text evidence="3">The sequence shown here is derived from an EMBL/GenBank/DDBJ whole genome shotgun (WGS) entry which is preliminary data.</text>
</comment>
<evidence type="ECO:0000313" key="4">
    <source>
        <dbReference type="Proteomes" id="UP001149079"/>
    </source>
</evidence>
<evidence type="ECO:0000256" key="1">
    <source>
        <dbReference type="SAM" id="MobiDB-lite"/>
    </source>
</evidence>
<name>A0A9W9GHF9_9EURO</name>
<feature type="compositionally biased region" description="Basic and acidic residues" evidence="1">
    <location>
        <begin position="86"/>
        <end position="99"/>
    </location>
</feature>
<dbReference type="SMART" id="SM00256">
    <property type="entry name" value="FBOX"/>
    <property type="match status" value="1"/>
</dbReference>
<dbReference type="SUPFAM" id="SSF81383">
    <property type="entry name" value="F-box domain"/>
    <property type="match status" value="1"/>
</dbReference>
<dbReference type="RefSeq" id="XP_056517001.1">
    <property type="nucleotide sequence ID" value="XM_056670628.1"/>
</dbReference>
<evidence type="ECO:0000259" key="2">
    <source>
        <dbReference type="SMART" id="SM00256"/>
    </source>
</evidence>
<gene>
    <name evidence="3" type="ORF">N7515_009885</name>
</gene>
<sequence length="542" mass="62832">MSDTSPPALPRELWGCIASRLPNADIKSLRLTCKQFNNTVPLRLNRVFLSANPLNIEVFCNIASHDKFRHQVNEIIWDEARLHRGPARTDETNEGHELLPDEDEPDNDREWAAEYHPEYREDIIERHKYEEGDRCPKWFKRGCEETLCVLKCREDRDVDRPDLIVRREQILAHPSLREHWQHYQQLLRQQKDVLASQSDLEAFAFGVKQFPALKRVTITPAAHGNLITPLYETPMIRAFPKGFNYPIPRGWLYPRAIMDPALAYSWNQYPELRDRYRGFRTAMCVLANKPNFVSELVMASNSVPTGINCTIFDEPCEEYNHFATVLKNPGFRRLDIALLVSGENEEDLEACSRSLCNGRLRRALGEAKDMEEFRLHAPFDENLDYDDVYPLIPLRSIVPLEQWSKLRHFELSGFVISQNDCVSFLKTLPNSVRSIELSLLHFLDGNWYTMLEEIRRMVSESTSWGDRDAGSRPKITIGVPIVEGSPTYGHGIWVEKEVEGFIYGEGGNPFKERYPRKIHLGVGVMRDALEPDFERPHDRWVL</sequence>
<organism evidence="3 4">
    <name type="scientific">Penicillium bovifimosum</name>
    <dbReference type="NCBI Taxonomy" id="126998"/>
    <lineage>
        <taxon>Eukaryota</taxon>
        <taxon>Fungi</taxon>
        <taxon>Dikarya</taxon>
        <taxon>Ascomycota</taxon>
        <taxon>Pezizomycotina</taxon>
        <taxon>Eurotiomycetes</taxon>
        <taxon>Eurotiomycetidae</taxon>
        <taxon>Eurotiales</taxon>
        <taxon>Aspergillaceae</taxon>
        <taxon>Penicillium</taxon>
    </lineage>
</organism>
<feature type="region of interest" description="Disordered" evidence="1">
    <location>
        <begin position="86"/>
        <end position="108"/>
    </location>
</feature>
<protein>
    <recommendedName>
        <fullName evidence="2">F-box domain-containing protein</fullName>
    </recommendedName>
</protein>
<dbReference type="InterPro" id="IPR036047">
    <property type="entry name" value="F-box-like_dom_sf"/>
</dbReference>
<evidence type="ECO:0000313" key="3">
    <source>
        <dbReference type="EMBL" id="KAJ5120497.1"/>
    </source>
</evidence>
<accession>A0A9W9GHF9</accession>
<dbReference type="Pfam" id="PF00646">
    <property type="entry name" value="F-box"/>
    <property type="match status" value="1"/>
</dbReference>
<proteinExistence type="predicted"/>
<dbReference type="AlphaFoldDB" id="A0A9W9GHF9"/>
<reference evidence="3" key="2">
    <citation type="journal article" date="2023" name="IMA Fungus">
        <title>Comparative genomic study of the Penicillium genus elucidates a diverse pangenome and 15 lateral gene transfer events.</title>
        <authorList>
            <person name="Petersen C."/>
            <person name="Sorensen T."/>
            <person name="Nielsen M.R."/>
            <person name="Sondergaard T.E."/>
            <person name="Sorensen J.L."/>
            <person name="Fitzpatrick D.A."/>
            <person name="Frisvad J.C."/>
            <person name="Nielsen K.L."/>
        </authorList>
    </citation>
    <scope>NUCLEOTIDE SEQUENCE</scope>
    <source>
        <strain evidence="3">IBT 22155</strain>
    </source>
</reference>